<organism evidence="4 5">
    <name type="scientific">Neptunomonas qingdaonensis</name>
    <dbReference type="NCBI Taxonomy" id="1045558"/>
    <lineage>
        <taxon>Bacteria</taxon>
        <taxon>Pseudomonadati</taxon>
        <taxon>Pseudomonadota</taxon>
        <taxon>Gammaproteobacteria</taxon>
        <taxon>Oceanospirillales</taxon>
        <taxon>Oceanospirillaceae</taxon>
        <taxon>Neptunomonas</taxon>
    </lineage>
</organism>
<evidence type="ECO:0000256" key="2">
    <source>
        <dbReference type="ARBA" id="ARBA00023172"/>
    </source>
</evidence>
<evidence type="ECO:0000256" key="1">
    <source>
        <dbReference type="ARBA" id="ARBA00022908"/>
    </source>
</evidence>
<reference evidence="5" key="1">
    <citation type="submission" date="2016-10" db="EMBL/GenBank/DDBJ databases">
        <authorList>
            <person name="Varghese N."/>
            <person name="Submissions S."/>
        </authorList>
    </citation>
    <scope>NUCLEOTIDE SEQUENCE [LARGE SCALE GENOMIC DNA]</scope>
    <source>
        <strain evidence="5">CGMCC 1.10971</strain>
    </source>
</reference>
<dbReference type="AlphaFoldDB" id="A0A1I2R9G9"/>
<dbReference type="InterPro" id="IPR050090">
    <property type="entry name" value="Tyrosine_recombinase_XerCD"/>
</dbReference>
<name>A0A1I2R9G9_9GAMM</name>
<keyword evidence="1" id="KW-0229">DNA integration</keyword>
<gene>
    <name evidence="4" type="ORF">SAMN05216175_1067</name>
</gene>
<proteinExistence type="predicted"/>
<dbReference type="CDD" id="cd00397">
    <property type="entry name" value="DNA_BRE_C"/>
    <property type="match status" value="1"/>
</dbReference>
<evidence type="ECO:0000259" key="3">
    <source>
        <dbReference type="PROSITE" id="PS51898"/>
    </source>
</evidence>
<dbReference type="Proteomes" id="UP000198623">
    <property type="component" value="Unassembled WGS sequence"/>
</dbReference>
<evidence type="ECO:0000313" key="5">
    <source>
        <dbReference type="Proteomes" id="UP000198623"/>
    </source>
</evidence>
<dbReference type="OrthoDB" id="6819422at2"/>
<dbReference type="GO" id="GO:0006310">
    <property type="term" value="P:DNA recombination"/>
    <property type="evidence" value="ECO:0007669"/>
    <property type="project" value="UniProtKB-KW"/>
</dbReference>
<dbReference type="InterPro" id="IPR011010">
    <property type="entry name" value="DNA_brk_join_enz"/>
</dbReference>
<protein>
    <submittedName>
        <fullName evidence="4">Site-specific recombinase XerD</fullName>
    </submittedName>
</protein>
<dbReference type="PANTHER" id="PTHR30349">
    <property type="entry name" value="PHAGE INTEGRASE-RELATED"/>
    <property type="match status" value="1"/>
</dbReference>
<feature type="domain" description="Tyr recombinase" evidence="3">
    <location>
        <begin position="194"/>
        <end position="434"/>
    </location>
</feature>
<dbReference type="STRING" id="1045558.SAMN05216175_1067"/>
<dbReference type="RefSeq" id="WP_090727541.1">
    <property type="nucleotide sequence ID" value="NZ_FOOU01000006.1"/>
</dbReference>
<dbReference type="SUPFAM" id="SSF56349">
    <property type="entry name" value="DNA breaking-rejoining enzymes"/>
    <property type="match status" value="1"/>
</dbReference>
<dbReference type="PROSITE" id="PS51898">
    <property type="entry name" value="TYR_RECOMBINASE"/>
    <property type="match status" value="1"/>
</dbReference>
<dbReference type="Gene3D" id="1.10.443.10">
    <property type="entry name" value="Intergrase catalytic core"/>
    <property type="match status" value="1"/>
</dbReference>
<dbReference type="InterPro" id="IPR002104">
    <property type="entry name" value="Integrase_catalytic"/>
</dbReference>
<keyword evidence="2" id="KW-0233">DNA recombination</keyword>
<dbReference type="InterPro" id="IPR013762">
    <property type="entry name" value="Integrase-like_cat_sf"/>
</dbReference>
<accession>A0A1I2R9G9</accession>
<dbReference type="EMBL" id="FOOU01000006">
    <property type="protein sequence ID" value="SFG37100.1"/>
    <property type="molecule type" value="Genomic_DNA"/>
</dbReference>
<keyword evidence="5" id="KW-1185">Reference proteome</keyword>
<dbReference type="GO" id="GO:0015074">
    <property type="term" value="P:DNA integration"/>
    <property type="evidence" value="ECO:0007669"/>
    <property type="project" value="UniProtKB-KW"/>
</dbReference>
<dbReference type="GO" id="GO:0003677">
    <property type="term" value="F:DNA binding"/>
    <property type="evidence" value="ECO:0007669"/>
    <property type="project" value="InterPro"/>
</dbReference>
<evidence type="ECO:0000313" key="4">
    <source>
        <dbReference type="EMBL" id="SFG37100.1"/>
    </source>
</evidence>
<dbReference type="Pfam" id="PF00589">
    <property type="entry name" value="Phage_integrase"/>
    <property type="match status" value="1"/>
</dbReference>
<sequence length="461" mass="52698">MSSDWLDDFREPPNSYQVRKGSWPTSITGVDGQSIPVRKDWVNEGFYYLIDSRNGFMPPIANLWGWDLRLKYTANTVKTYLQSLTQLFEYLDRHHFDLDSRFAALEPLKRMEVDQLVSALAWKKESGNIIKAKLSTYAHRLGTISIYLRFGFERYLDKVTDQKKHLYAEKKMERMLKWIEQAVPTRGNIQEATQSPPALSNEQLAVLRFAITPEAPHNPFSSQHDLAIRYRNAALVSLLIEAGIRPAELCMLEKSDLFPERQSIWVSKWSADSMEAHHNQLAEYRRRRKFPRKATVGHKTRGRDIKLSQMTLEMLQLYIDEHRDKLLAGKRRSTYLFLSAKDGGPITPSGVRSVVKTIATAFPTVGYLTSYTFRHTAVTVSAATLRKALSHVDALSRDQLLQEILTTKFGWSQGSDMPNHYGREDLNSLLSDLATASMQAESTYSAVPIIDNQRKSANDSF</sequence>